<dbReference type="AlphaFoldDB" id="A0A931NBF7"/>
<evidence type="ECO:0000313" key="6">
    <source>
        <dbReference type="Proteomes" id="UP000620139"/>
    </source>
</evidence>
<evidence type="ECO:0000259" key="3">
    <source>
        <dbReference type="PROSITE" id="PS50043"/>
    </source>
</evidence>
<dbReference type="CDD" id="cd06170">
    <property type="entry name" value="LuxR_C_like"/>
    <property type="match status" value="1"/>
</dbReference>
<dbReference type="SUPFAM" id="SSF52172">
    <property type="entry name" value="CheY-like"/>
    <property type="match status" value="1"/>
</dbReference>
<evidence type="ECO:0000313" key="5">
    <source>
        <dbReference type="EMBL" id="MBH9553533.1"/>
    </source>
</evidence>
<feature type="domain" description="Response regulatory" evidence="4">
    <location>
        <begin position="2"/>
        <end position="119"/>
    </location>
</feature>
<dbReference type="InterPro" id="IPR000792">
    <property type="entry name" value="Tscrpt_reg_LuxR_C"/>
</dbReference>
<dbReference type="InterPro" id="IPR001789">
    <property type="entry name" value="Sig_transdc_resp-reg_receiver"/>
</dbReference>
<dbReference type="Proteomes" id="UP000620139">
    <property type="component" value="Unassembled WGS sequence"/>
</dbReference>
<dbReference type="PANTHER" id="PTHR45566:SF1">
    <property type="entry name" value="HTH-TYPE TRANSCRIPTIONAL REGULATOR YHJB-RELATED"/>
    <property type="match status" value="1"/>
</dbReference>
<dbReference type="InterPro" id="IPR011006">
    <property type="entry name" value="CheY-like_superfamily"/>
</dbReference>
<accession>A0A931NBF7</accession>
<gene>
    <name evidence="5" type="ORF">I7X43_11835</name>
</gene>
<evidence type="ECO:0000256" key="2">
    <source>
        <dbReference type="PROSITE-ProRule" id="PRU00169"/>
    </source>
</evidence>
<dbReference type="PRINTS" id="PR00038">
    <property type="entry name" value="HTHLUXR"/>
</dbReference>
<dbReference type="InterPro" id="IPR036388">
    <property type="entry name" value="WH-like_DNA-bd_sf"/>
</dbReference>
<dbReference type="PROSITE" id="PS50110">
    <property type="entry name" value="RESPONSE_REGULATORY"/>
    <property type="match status" value="1"/>
</dbReference>
<keyword evidence="1" id="KW-0238">DNA-binding</keyword>
<feature type="domain" description="HTH luxR-type" evidence="3">
    <location>
        <begin position="163"/>
        <end position="228"/>
    </location>
</feature>
<dbReference type="SMART" id="SM00421">
    <property type="entry name" value="HTH_LUXR"/>
    <property type="match status" value="1"/>
</dbReference>
<comment type="caution">
    <text evidence="2">Lacks conserved residue(s) required for the propagation of feature annotation.</text>
</comment>
<dbReference type="PROSITE" id="PS50043">
    <property type="entry name" value="HTH_LUXR_2"/>
    <property type="match status" value="1"/>
</dbReference>
<dbReference type="GO" id="GO:0000160">
    <property type="term" value="P:phosphorelay signal transduction system"/>
    <property type="evidence" value="ECO:0007669"/>
    <property type="project" value="InterPro"/>
</dbReference>
<dbReference type="Pfam" id="PF00072">
    <property type="entry name" value="Response_reg"/>
    <property type="match status" value="1"/>
</dbReference>
<evidence type="ECO:0000259" key="4">
    <source>
        <dbReference type="PROSITE" id="PS50110"/>
    </source>
</evidence>
<sequence length="230" mass="24445">MRLLLVDDHPLILLAVRTLLADFKPAVDVVAAGTAAAAREILAGSPPVELLLLNLQLPGEDGFSLLDEWREAHPAVPIAVMSGSDSMADVIRAIDQGAMAYLPKTSHPELMKEALELVVSGGIYVPPMRMTGVPPPQPGEKWVPPDPPPPPALPVGAVRPSAPALTSLPITPRQHEVLKGLLMGKPNKLIASELKISADTVKDHVQAIFRALGVRTRTQAVLAVSQLAER</sequence>
<protein>
    <submittedName>
        <fullName evidence="5">Response regulator transcription factor</fullName>
    </submittedName>
</protein>
<dbReference type="RefSeq" id="WP_198101143.1">
    <property type="nucleotide sequence ID" value="NZ_JAEDAL010000005.1"/>
</dbReference>
<organism evidence="5 6">
    <name type="scientific">Inhella gelatinilytica</name>
    <dbReference type="NCBI Taxonomy" id="2795030"/>
    <lineage>
        <taxon>Bacteria</taxon>
        <taxon>Pseudomonadati</taxon>
        <taxon>Pseudomonadota</taxon>
        <taxon>Betaproteobacteria</taxon>
        <taxon>Burkholderiales</taxon>
        <taxon>Sphaerotilaceae</taxon>
        <taxon>Inhella</taxon>
    </lineage>
</organism>
<dbReference type="InterPro" id="IPR016032">
    <property type="entry name" value="Sig_transdc_resp-reg_C-effctor"/>
</dbReference>
<dbReference type="SMART" id="SM00448">
    <property type="entry name" value="REC"/>
    <property type="match status" value="1"/>
</dbReference>
<dbReference type="Pfam" id="PF00196">
    <property type="entry name" value="GerE"/>
    <property type="match status" value="1"/>
</dbReference>
<dbReference type="InterPro" id="IPR051015">
    <property type="entry name" value="EvgA-like"/>
</dbReference>
<name>A0A931NBF7_9BURK</name>
<dbReference type="GO" id="GO:0003677">
    <property type="term" value="F:DNA binding"/>
    <property type="evidence" value="ECO:0007669"/>
    <property type="project" value="UniProtKB-KW"/>
</dbReference>
<reference evidence="5" key="1">
    <citation type="submission" date="2020-12" db="EMBL/GenBank/DDBJ databases">
        <title>The genome sequence of Inhella sp. 4Y17.</title>
        <authorList>
            <person name="Liu Y."/>
        </authorList>
    </citation>
    <scope>NUCLEOTIDE SEQUENCE</scope>
    <source>
        <strain evidence="5">4Y10</strain>
    </source>
</reference>
<dbReference type="PANTHER" id="PTHR45566">
    <property type="entry name" value="HTH-TYPE TRANSCRIPTIONAL REGULATOR YHJB-RELATED"/>
    <property type="match status" value="1"/>
</dbReference>
<comment type="caution">
    <text evidence="5">The sequence shown here is derived from an EMBL/GenBank/DDBJ whole genome shotgun (WGS) entry which is preliminary data.</text>
</comment>
<dbReference type="GO" id="GO:0006355">
    <property type="term" value="P:regulation of DNA-templated transcription"/>
    <property type="evidence" value="ECO:0007669"/>
    <property type="project" value="InterPro"/>
</dbReference>
<dbReference type="Gene3D" id="1.10.10.10">
    <property type="entry name" value="Winged helix-like DNA-binding domain superfamily/Winged helix DNA-binding domain"/>
    <property type="match status" value="1"/>
</dbReference>
<evidence type="ECO:0000256" key="1">
    <source>
        <dbReference type="ARBA" id="ARBA00023125"/>
    </source>
</evidence>
<keyword evidence="6" id="KW-1185">Reference proteome</keyword>
<dbReference type="SUPFAM" id="SSF46894">
    <property type="entry name" value="C-terminal effector domain of the bipartite response regulators"/>
    <property type="match status" value="1"/>
</dbReference>
<dbReference type="EMBL" id="JAEDAL010000005">
    <property type="protein sequence ID" value="MBH9553533.1"/>
    <property type="molecule type" value="Genomic_DNA"/>
</dbReference>
<proteinExistence type="predicted"/>
<dbReference type="Gene3D" id="3.40.50.2300">
    <property type="match status" value="1"/>
</dbReference>